<reference evidence="1 2" key="2">
    <citation type="journal article" date="2017" name="Nature">
        <title>The Apostasia genome and the evolution of orchids.</title>
        <authorList>
            <person name="Zhang G.Q."/>
            <person name="Liu K.W."/>
            <person name="Li Z."/>
            <person name="Lohaus R."/>
            <person name="Hsiao Y.Y."/>
            <person name="Niu S.C."/>
            <person name="Wang J.Y."/>
            <person name="Lin Y.C."/>
            <person name="Xu Q."/>
            <person name="Chen L.J."/>
            <person name="Yoshida K."/>
            <person name="Fujiwara S."/>
            <person name="Wang Z.W."/>
            <person name="Zhang Y.Q."/>
            <person name="Mitsuda N."/>
            <person name="Wang M."/>
            <person name="Liu G.H."/>
            <person name="Pecoraro L."/>
            <person name="Huang H.X."/>
            <person name="Xiao X.J."/>
            <person name="Lin M."/>
            <person name="Wu X.Y."/>
            <person name="Wu W.L."/>
            <person name="Chen Y.Y."/>
            <person name="Chang S.B."/>
            <person name="Sakamoto S."/>
            <person name="Ohme-Takagi M."/>
            <person name="Yagi M."/>
            <person name="Zeng S.J."/>
            <person name="Shen C.Y."/>
            <person name="Yeh C.M."/>
            <person name="Luo Y.B."/>
            <person name="Tsai W.C."/>
            <person name="Van de Peer Y."/>
            <person name="Liu Z.J."/>
        </authorList>
    </citation>
    <scope>NUCLEOTIDE SEQUENCE [LARGE SCALE GENOMIC DNA]</scope>
    <source>
        <tissue evidence="1">The whole plant</tissue>
    </source>
</reference>
<reference evidence="1 2" key="1">
    <citation type="journal article" date="2016" name="Sci. Rep.">
        <title>The Dendrobium catenatum Lindl. genome sequence provides insights into polysaccharide synthase, floral development and adaptive evolution.</title>
        <authorList>
            <person name="Zhang G.Q."/>
            <person name="Xu Q."/>
            <person name="Bian C."/>
            <person name="Tsai W.C."/>
            <person name="Yeh C.M."/>
            <person name="Liu K.W."/>
            <person name="Yoshida K."/>
            <person name="Zhang L.S."/>
            <person name="Chang S.B."/>
            <person name="Chen F."/>
            <person name="Shi Y."/>
            <person name="Su Y.Y."/>
            <person name="Zhang Y.Q."/>
            <person name="Chen L.J."/>
            <person name="Yin Y."/>
            <person name="Lin M."/>
            <person name="Huang H."/>
            <person name="Deng H."/>
            <person name="Wang Z.W."/>
            <person name="Zhu S.L."/>
            <person name="Zhao X."/>
            <person name="Deng C."/>
            <person name="Niu S.C."/>
            <person name="Huang J."/>
            <person name="Wang M."/>
            <person name="Liu G.H."/>
            <person name="Yang H.J."/>
            <person name="Xiao X.J."/>
            <person name="Hsiao Y.Y."/>
            <person name="Wu W.L."/>
            <person name="Chen Y.Y."/>
            <person name="Mitsuda N."/>
            <person name="Ohme-Takagi M."/>
            <person name="Luo Y.B."/>
            <person name="Van de Peer Y."/>
            <person name="Liu Z.J."/>
        </authorList>
    </citation>
    <scope>NUCLEOTIDE SEQUENCE [LARGE SCALE GENOMIC DNA]</scope>
    <source>
        <tissue evidence="1">The whole plant</tissue>
    </source>
</reference>
<dbReference type="AlphaFoldDB" id="A0A2I0VF40"/>
<evidence type="ECO:0000313" key="1">
    <source>
        <dbReference type="EMBL" id="PKU62041.1"/>
    </source>
</evidence>
<keyword evidence="2" id="KW-1185">Reference proteome</keyword>
<organism evidence="1 2">
    <name type="scientific">Dendrobium catenatum</name>
    <dbReference type="NCBI Taxonomy" id="906689"/>
    <lineage>
        <taxon>Eukaryota</taxon>
        <taxon>Viridiplantae</taxon>
        <taxon>Streptophyta</taxon>
        <taxon>Embryophyta</taxon>
        <taxon>Tracheophyta</taxon>
        <taxon>Spermatophyta</taxon>
        <taxon>Magnoliopsida</taxon>
        <taxon>Liliopsida</taxon>
        <taxon>Asparagales</taxon>
        <taxon>Orchidaceae</taxon>
        <taxon>Epidendroideae</taxon>
        <taxon>Malaxideae</taxon>
        <taxon>Dendrobiinae</taxon>
        <taxon>Dendrobium</taxon>
    </lineage>
</organism>
<gene>
    <name evidence="1" type="ORF">MA16_Dca012150</name>
</gene>
<name>A0A2I0VF40_9ASPA</name>
<evidence type="ECO:0000313" key="2">
    <source>
        <dbReference type="Proteomes" id="UP000233837"/>
    </source>
</evidence>
<proteinExistence type="predicted"/>
<sequence>MLLYGGELQVDDKFAPSYSGGRNRPLHVPRNINLEYLKLRILKALKYDPRKFSVNLVCRVLVGTEFVASHVEDDDVCEVLLCHAETELLIMYVDVEKKNVSEDNIKPPNSEKYVTSTQVERVDVVTSPSRVEAIEEALH</sequence>
<protein>
    <submittedName>
        <fullName evidence="1">Uncharacterized protein</fullName>
    </submittedName>
</protein>
<dbReference type="EMBL" id="KZ503706">
    <property type="protein sequence ID" value="PKU62041.1"/>
    <property type="molecule type" value="Genomic_DNA"/>
</dbReference>
<dbReference type="Proteomes" id="UP000233837">
    <property type="component" value="Unassembled WGS sequence"/>
</dbReference>
<accession>A0A2I0VF40</accession>